<evidence type="ECO:0000313" key="5">
    <source>
        <dbReference type="Proteomes" id="UP000194225"/>
    </source>
</evidence>
<sequence length="836" mass="88578">MATSVGETGHSGWLNHVPMAIISVGGTVTGWSEGARKLLGYRPPEVVGHPVSDFLINGEYPEVAGACLTEAREWSGTAAVRHRDGHRVDLPLHLHPTFSDDDTPQAFVVTATAGAGEAEPDRRMVEWAFTQSSVALSTYSTTSRSWQWNAVAHGGEQPSPTGRMTGRPADGDGAQTAAGHAGGVESRQGQAAEAGTWPYSDLLGTGRSDEGFLRCVRRVAEEAKPGRYQHLAPAAPSAHRRAWTIEIWPVRSPDTGQVAGVGAAAFDSTEQVAARQRLALLNEAGSRIGTTLSVRRTVQELAHLVVPRFADSVTVDLLDSVTRGKEPPPGPADAAVVLRRVAHQTADGVPDADTEIGEADTFPPRSPPARALTSGRTVLCGRDDPDFTRWVAAGMGGSAPVAEHGFHSIMAAPLRARDLTLGVVVFARAAGSQPYEQDDLLVAEELASRAAGSVDNAGRFSRERANALTLQRSLLPRRFPKQAAVEVAHRYLPIGRGAEVGGDWFDVVPLSGTRVALVVGDVVGHGIHASAAMGRLRTAVRTLAGVDLPPDELLTHLDELVTHLTSDNDVRNAPDPGQIGATCLYAVYDPVSRLCTMASAGHVPPVVLFPDGTVRVVQLTPGPILGVGGLPFEPTELELPEGSLLSLYTDGLIEARGHDLGVGLERLCGALASAEPSLDVTCDIILRALLPESPADDVALLLARTRALHTDQVAAWSLPSDPAIVADARAQASRQLATWGLTDAASITELVVSELVTNAIRYGDAPIGLRLIRDRTLICEVSDASSTSPHLRRARTYDEGGRGLHMVTQLTQGWGTRHTPTGKTIWAEQRLPAHGP</sequence>
<proteinExistence type="predicted"/>
<dbReference type="SUPFAM" id="SSF55781">
    <property type="entry name" value="GAF domain-like"/>
    <property type="match status" value="1"/>
</dbReference>
<dbReference type="Pfam" id="PF01590">
    <property type="entry name" value="GAF"/>
    <property type="match status" value="1"/>
</dbReference>
<dbReference type="PROSITE" id="PS50112">
    <property type="entry name" value="PAS"/>
    <property type="match status" value="1"/>
</dbReference>
<dbReference type="InterPro" id="IPR052016">
    <property type="entry name" value="Bact_Sigma-Reg"/>
</dbReference>
<dbReference type="Gene3D" id="3.30.450.40">
    <property type="match status" value="1"/>
</dbReference>
<dbReference type="Pfam" id="PF13581">
    <property type="entry name" value="HATPase_c_2"/>
    <property type="match status" value="1"/>
</dbReference>
<feature type="region of interest" description="Disordered" evidence="2">
    <location>
        <begin position="347"/>
        <end position="372"/>
    </location>
</feature>
<accession>A0ABX3Y3A2</accession>
<dbReference type="SUPFAM" id="SSF81606">
    <property type="entry name" value="PP2C-like"/>
    <property type="match status" value="1"/>
</dbReference>
<keyword evidence="1 4" id="KW-0378">Hydrolase</keyword>
<dbReference type="CDD" id="cd00130">
    <property type="entry name" value="PAS"/>
    <property type="match status" value="1"/>
</dbReference>
<gene>
    <name evidence="4" type="primary">rsbU_4</name>
    <name evidence="4" type="ORF">BG653_01120</name>
</gene>
<dbReference type="NCBIfam" id="TIGR00229">
    <property type="entry name" value="sensory_box"/>
    <property type="match status" value="1"/>
</dbReference>
<feature type="region of interest" description="Disordered" evidence="2">
    <location>
        <begin position="152"/>
        <end position="193"/>
    </location>
</feature>
<dbReference type="InterPro" id="IPR029016">
    <property type="entry name" value="GAF-like_dom_sf"/>
</dbReference>
<dbReference type="SMART" id="SM00331">
    <property type="entry name" value="PP2C_SIG"/>
    <property type="match status" value="1"/>
</dbReference>
<dbReference type="Gene3D" id="3.30.450.20">
    <property type="entry name" value="PAS domain"/>
    <property type="match status" value="2"/>
</dbReference>
<dbReference type="InterPro" id="IPR036457">
    <property type="entry name" value="PPM-type-like_dom_sf"/>
</dbReference>
<dbReference type="Proteomes" id="UP000194225">
    <property type="component" value="Unassembled WGS sequence"/>
</dbReference>
<feature type="domain" description="PAS" evidence="3">
    <location>
        <begin position="18"/>
        <end position="55"/>
    </location>
</feature>
<organism evidence="4 5">
    <name type="scientific">Streptomyces platensis</name>
    <dbReference type="NCBI Taxonomy" id="58346"/>
    <lineage>
        <taxon>Bacteria</taxon>
        <taxon>Bacillati</taxon>
        <taxon>Actinomycetota</taxon>
        <taxon>Actinomycetes</taxon>
        <taxon>Kitasatosporales</taxon>
        <taxon>Streptomycetaceae</taxon>
        <taxon>Streptomyces</taxon>
    </lineage>
</organism>
<dbReference type="GO" id="GO:0016787">
    <property type="term" value="F:hydrolase activity"/>
    <property type="evidence" value="ECO:0007669"/>
    <property type="project" value="UniProtKB-KW"/>
</dbReference>
<dbReference type="Gene3D" id="3.30.565.10">
    <property type="entry name" value="Histidine kinase-like ATPase, C-terminal domain"/>
    <property type="match status" value="1"/>
</dbReference>
<dbReference type="InterPro" id="IPR035965">
    <property type="entry name" value="PAS-like_dom_sf"/>
</dbReference>
<dbReference type="SUPFAM" id="SSF55874">
    <property type="entry name" value="ATPase domain of HSP90 chaperone/DNA topoisomerase II/histidine kinase"/>
    <property type="match status" value="1"/>
</dbReference>
<dbReference type="EMBL" id="MIGA01000004">
    <property type="protein sequence ID" value="OSY47402.1"/>
    <property type="molecule type" value="Genomic_DNA"/>
</dbReference>
<dbReference type="Gene3D" id="3.60.40.10">
    <property type="entry name" value="PPM-type phosphatase domain"/>
    <property type="match status" value="1"/>
</dbReference>
<evidence type="ECO:0000256" key="2">
    <source>
        <dbReference type="SAM" id="MobiDB-lite"/>
    </source>
</evidence>
<dbReference type="InterPro" id="IPR001932">
    <property type="entry name" value="PPM-type_phosphatase-like_dom"/>
</dbReference>
<dbReference type="CDD" id="cd16936">
    <property type="entry name" value="HATPase_RsbW-like"/>
    <property type="match status" value="1"/>
</dbReference>
<evidence type="ECO:0000313" key="4">
    <source>
        <dbReference type="EMBL" id="OSY47402.1"/>
    </source>
</evidence>
<evidence type="ECO:0000259" key="3">
    <source>
        <dbReference type="PROSITE" id="PS50112"/>
    </source>
</evidence>
<name>A0ABX3Y3A2_STRPT</name>
<dbReference type="InterPro" id="IPR036890">
    <property type="entry name" value="HATPase_C_sf"/>
</dbReference>
<evidence type="ECO:0000256" key="1">
    <source>
        <dbReference type="ARBA" id="ARBA00022801"/>
    </source>
</evidence>
<dbReference type="EC" id="3.1.3.3" evidence="4"/>
<protein>
    <submittedName>
        <fullName evidence="4">Phosphoserine phosphatase RsbU</fullName>
        <ecNumber evidence="4">3.1.3.3</ecNumber>
    </submittedName>
</protein>
<dbReference type="InterPro" id="IPR003594">
    <property type="entry name" value="HATPase_dom"/>
</dbReference>
<dbReference type="InterPro" id="IPR003018">
    <property type="entry name" value="GAF"/>
</dbReference>
<dbReference type="PANTHER" id="PTHR43156">
    <property type="entry name" value="STAGE II SPORULATION PROTEIN E-RELATED"/>
    <property type="match status" value="1"/>
</dbReference>
<dbReference type="SUPFAM" id="SSF55785">
    <property type="entry name" value="PYP-like sensor domain (PAS domain)"/>
    <property type="match status" value="1"/>
</dbReference>
<dbReference type="InterPro" id="IPR000014">
    <property type="entry name" value="PAS"/>
</dbReference>
<dbReference type="Pfam" id="PF07228">
    <property type="entry name" value="SpoIIE"/>
    <property type="match status" value="1"/>
</dbReference>
<dbReference type="Pfam" id="PF13426">
    <property type="entry name" value="PAS_9"/>
    <property type="match status" value="1"/>
</dbReference>
<reference evidence="4 5" key="1">
    <citation type="submission" date="2016-09" db="EMBL/GenBank/DDBJ databases">
        <title>Streptomyces platensis DSM40041, a candidate organism with high potential of specific P450 cytochromes.</title>
        <authorList>
            <person name="Grumaz C."/>
            <person name="Vainshtein Y."/>
            <person name="Kirstahler P."/>
            <person name="Sohn K."/>
        </authorList>
    </citation>
    <scope>NUCLEOTIDE SEQUENCE [LARGE SCALE GENOMIC DNA]</scope>
    <source>
        <strain evidence="4 5">DSM 40041</strain>
    </source>
</reference>
<dbReference type="PANTHER" id="PTHR43156:SF2">
    <property type="entry name" value="STAGE II SPORULATION PROTEIN E"/>
    <property type="match status" value="1"/>
</dbReference>
<keyword evidence="5" id="KW-1185">Reference proteome</keyword>
<comment type="caution">
    <text evidence="4">The sequence shown here is derived from an EMBL/GenBank/DDBJ whole genome shotgun (WGS) entry which is preliminary data.</text>
</comment>